<dbReference type="PANTHER" id="PTHR42872:SF6">
    <property type="entry name" value="PROTEIN-GLUTAMATE METHYLESTERASE_PROTEIN-GLUTAMINE GLUTAMINASE"/>
    <property type="match status" value="1"/>
</dbReference>
<dbReference type="Proteomes" id="UP001221558">
    <property type="component" value="Chromosome"/>
</dbReference>
<evidence type="ECO:0000256" key="1">
    <source>
        <dbReference type="ARBA" id="ARBA00022801"/>
    </source>
</evidence>
<dbReference type="PIRSF" id="PIRSF036461">
    <property type="entry name" value="Chmtx_methlestr"/>
    <property type="match status" value="1"/>
</dbReference>
<dbReference type="PANTHER" id="PTHR42872">
    <property type="entry name" value="PROTEIN-GLUTAMATE METHYLESTERASE/PROTEIN-GLUTAMINE GLUTAMINASE"/>
    <property type="match status" value="1"/>
</dbReference>
<keyword evidence="7" id="KW-1185">Reference proteome</keyword>
<evidence type="ECO:0000256" key="4">
    <source>
        <dbReference type="PROSITE-ProRule" id="PRU00050"/>
    </source>
</evidence>
<feature type="active site" evidence="4">
    <location>
        <position position="42"/>
    </location>
</feature>
<gene>
    <name evidence="6" type="ORF">PQ465_10145</name>
</gene>
<proteinExistence type="predicted"/>
<comment type="catalytic activity">
    <reaction evidence="3">
        <text>[protein]-L-glutamate 5-O-methyl ester + H2O = L-glutamyl-[protein] + methanol + H(+)</text>
        <dbReference type="Rhea" id="RHEA:23236"/>
        <dbReference type="Rhea" id="RHEA-COMP:10208"/>
        <dbReference type="Rhea" id="RHEA-COMP:10311"/>
        <dbReference type="ChEBI" id="CHEBI:15377"/>
        <dbReference type="ChEBI" id="CHEBI:15378"/>
        <dbReference type="ChEBI" id="CHEBI:17790"/>
        <dbReference type="ChEBI" id="CHEBI:29973"/>
        <dbReference type="ChEBI" id="CHEBI:82795"/>
        <dbReference type="EC" id="3.1.1.61"/>
    </reaction>
</comment>
<name>A0ABY7WMI5_9SPHI</name>
<organism evidence="6 7">
    <name type="scientific">Sphingobacterium oryzagri</name>
    <dbReference type="NCBI Taxonomy" id="3025669"/>
    <lineage>
        <taxon>Bacteria</taxon>
        <taxon>Pseudomonadati</taxon>
        <taxon>Bacteroidota</taxon>
        <taxon>Sphingobacteriia</taxon>
        <taxon>Sphingobacteriales</taxon>
        <taxon>Sphingobacteriaceae</taxon>
        <taxon>Sphingobacterium</taxon>
    </lineage>
</organism>
<accession>A0ABY7WMI5</accession>
<dbReference type="RefSeq" id="WP_274269419.1">
    <property type="nucleotide sequence ID" value="NZ_CP117880.1"/>
</dbReference>
<dbReference type="SUPFAM" id="SSF52738">
    <property type="entry name" value="Methylesterase CheB, C-terminal domain"/>
    <property type="match status" value="1"/>
</dbReference>
<dbReference type="InterPro" id="IPR011247">
    <property type="entry name" value="Chemotax_prot-Glu_Me-esterase"/>
</dbReference>
<evidence type="ECO:0000256" key="3">
    <source>
        <dbReference type="ARBA" id="ARBA00048267"/>
    </source>
</evidence>
<keyword evidence="1 4" id="KW-0378">Hydrolase</keyword>
<evidence type="ECO:0000313" key="7">
    <source>
        <dbReference type="Proteomes" id="UP001221558"/>
    </source>
</evidence>
<feature type="active site" evidence="4">
    <location>
        <position position="135"/>
    </location>
</feature>
<feature type="domain" description="CheB-type methylesterase" evidence="5">
    <location>
        <begin position="9"/>
        <end position="193"/>
    </location>
</feature>
<evidence type="ECO:0000259" key="5">
    <source>
        <dbReference type="PROSITE" id="PS50122"/>
    </source>
</evidence>
<dbReference type="Pfam" id="PF01339">
    <property type="entry name" value="CheB_methylest"/>
    <property type="match status" value="1"/>
</dbReference>
<dbReference type="InterPro" id="IPR035909">
    <property type="entry name" value="CheB_C"/>
</dbReference>
<sequence length="338" mass="37047">MENKDINHIIVIGASAGGLSAVESLLSSVPATIDAALFIVIHLSKNARQDNILSILKRQSNWPLQIPKNGTIVTRGVAYLAPIDCHMMLSDGHIMVSGGAMENHYRPSIDVLFRTAAATYSSCVIGIILSGLLDDGVSGMSAIKSAGGVCIVQDPDEADYAEMAVNVLKQTDVDYQVPLSDIAYILADISSRGDCDPAAIPDQLRKEADITIRRATNYADTDKLGSPTMFTCPDCGGMLTKIEGETTARYRCYTGHVFSEQFLEEQYLLKTEETLWVAMRMMEERRNFLGSLERKFGTQGPTAKERKERVIELEKHITHLKVMLANFGTPISLRGNSD</sequence>
<dbReference type="CDD" id="cd16433">
    <property type="entry name" value="CheB"/>
    <property type="match status" value="1"/>
</dbReference>
<dbReference type="EMBL" id="CP117880">
    <property type="protein sequence ID" value="WDF70715.1"/>
    <property type="molecule type" value="Genomic_DNA"/>
</dbReference>
<dbReference type="PROSITE" id="PS50122">
    <property type="entry name" value="CHEB"/>
    <property type="match status" value="1"/>
</dbReference>
<feature type="active site" evidence="4">
    <location>
        <position position="15"/>
    </location>
</feature>
<dbReference type="Gene3D" id="3.40.50.180">
    <property type="entry name" value="Methylesterase CheB, C-terminal domain"/>
    <property type="match status" value="1"/>
</dbReference>
<evidence type="ECO:0000256" key="2">
    <source>
        <dbReference type="ARBA" id="ARBA00039140"/>
    </source>
</evidence>
<reference evidence="6 7" key="1">
    <citation type="submission" date="2023-02" db="EMBL/GenBank/DDBJ databases">
        <title>Genome sequence of Sphingobacterium sp. KACC 22765.</title>
        <authorList>
            <person name="Kim S."/>
            <person name="Heo J."/>
            <person name="Kwon S.-W."/>
        </authorList>
    </citation>
    <scope>NUCLEOTIDE SEQUENCE [LARGE SCALE GENOMIC DNA]</scope>
    <source>
        <strain evidence="6 7">KACC 22765</strain>
    </source>
</reference>
<keyword evidence="4" id="KW-0145">Chemotaxis</keyword>
<protein>
    <recommendedName>
        <fullName evidence="2">protein-glutamate methylesterase</fullName>
        <ecNumber evidence="2">3.1.1.61</ecNumber>
    </recommendedName>
</protein>
<dbReference type="InterPro" id="IPR000673">
    <property type="entry name" value="Sig_transdc_resp-reg_Me-estase"/>
</dbReference>
<dbReference type="EC" id="3.1.1.61" evidence="2"/>
<evidence type="ECO:0000313" key="6">
    <source>
        <dbReference type="EMBL" id="WDF70715.1"/>
    </source>
</evidence>